<name>A0ABW1VP97_9GAMM</name>
<dbReference type="InterPro" id="IPR001036">
    <property type="entry name" value="Acrflvin-R"/>
</dbReference>
<evidence type="ECO:0000313" key="2">
    <source>
        <dbReference type="EMBL" id="MFC6361621.1"/>
    </source>
</evidence>
<feature type="transmembrane region" description="Helical" evidence="1">
    <location>
        <begin position="345"/>
        <end position="362"/>
    </location>
</feature>
<dbReference type="PANTHER" id="PTHR32063:SF21">
    <property type="entry name" value="MULTIDRUG RESISTANCE PROTEIN MDTB"/>
    <property type="match status" value="1"/>
</dbReference>
<feature type="transmembrane region" description="Helical" evidence="1">
    <location>
        <begin position="369"/>
        <end position="390"/>
    </location>
</feature>
<feature type="transmembrane region" description="Helical" evidence="1">
    <location>
        <begin position="472"/>
        <end position="490"/>
    </location>
</feature>
<dbReference type="EMBL" id="JBHSUC010000005">
    <property type="protein sequence ID" value="MFC6361621.1"/>
    <property type="molecule type" value="Genomic_DNA"/>
</dbReference>
<keyword evidence="3" id="KW-1185">Reference proteome</keyword>
<accession>A0ABW1VP97</accession>
<dbReference type="SUPFAM" id="SSF82866">
    <property type="entry name" value="Multidrug efflux transporter AcrB transmembrane domain"/>
    <property type="match status" value="2"/>
</dbReference>
<dbReference type="Proteomes" id="UP001596215">
    <property type="component" value="Unassembled WGS sequence"/>
</dbReference>
<dbReference type="SUPFAM" id="SSF82693">
    <property type="entry name" value="Multidrug efflux transporter AcrB pore domain, PN1, PN2, PC1 and PC2 subdomains"/>
    <property type="match status" value="3"/>
</dbReference>
<comment type="caution">
    <text evidence="2">The sequence shown here is derived from an EMBL/GenBank/DDBJ whole genome shotgun (WGS) entry which is preliminary data.</text>
</comment>
<reference evidence="3" key="1">
    <citation type="journal article" date="2019" name="Int. J. Syst. Evol. Microbiol.">
        <title>The Global Catalogue of Microorganisms (GCM) 10K type strain sequencing project: providing services to taxonomists for standard genome sequencing and annotation.</title>
        <authorList>
            <consortium name="The Broad Institute Genomics Platform"/>
            <consortium name="The Broad Institute Genome Sequencing Center for Infectious Disease"/>
            <person name="Wu L."/>
            <person name="Ma J."/>
        </authorList>
    </citation>
    <scope>NUCLEOTIDE SEQUENCE [LARGE SCALE GENOMIC DNA]</scope>
    <source>
        <strain evidence="3">CGMCC 4.1530</strain>
    </source>
</reference>
<dbReference type="PANTHER" id="PTHR32063">
    <property type="match status" value="1"/>
</dbReference>
<proteinExistence type="predicted"/>
<sequence>MNQPAETPAGGPSRQFILRPVATTLLMVAIVLAGILGYRFLPVSALPEVDYPTIQVVTLYPGASPEVMTSAVTAPLERQFGQMSGLKQMTSGSSGGASVITLQFQLSLPLDIAEQEVQAAINSAMSYLPADLPNPPVYNKVNPADPPIMTLAVTTSSLPLTRVQDLVETRIAQKISQVGGVGLVTLAGGQRPSVRVALNSPALAALGLTSENVRSAISESNVNTPKGSLDGPERAITLSANDQLQSAEDYRRLIISYRNNAPVRLGDVASVTEGAENQWLGAWSNGQGAIILNVLRQPGANIIETADNIRSLLPSLKSTLPASVDLQLVSDRTRNIRASVSDTQFELLLAIALVVMIIYLFLRNIPATIIPAVAVPISLIGTFAAMYLLGFSVNNLTLMALTIATGFVVDDAIVVIENISRYIEKGVPPLQAALRGAGEIGFTIISLTISLIAVLIPLLFMGDVVGRLFREFAVTLAVSILISGLVSLTLTPMMCARMLKNGTLHQQNRFSLACETLFVRVISGYGRLLTRVLQHQWLTLSVAISTLLFTVLLWILIPKGFFPQQDNGLIQASLQGPQNVSWTSMAQRTREVAGIIRQDPDVENVSAFVGVDGNNPSLNNARLQITLKPLSERQQRIPAIEQRLQREVSRVPGISLWMQAVQDLTIDTEASRTPYQFTLQSPSQNDLSVWIPRLLAELQNAPQLRDVSSNWQDQGNQAFIRVDRDNASRLGITMADIDNALYDAFGQRLVSTIYTQSNQYRVVLSQQTDTTPGLQALQNIRLTNADGGTIPLTSIANIEQRHSLLAINHLDQFPAATFSFDVADGYSLGEAVDTVTRIESQLNLPSDMLTHFQGSTLAFRAALSGTVWLVIAAIVAMYIVLGILYESFIHPITILSTLPTAGVGALLALLISGHELDIIAIIGIILLIGIVKKNAIMMIDFALSAERNQGLTAHDAIYQACLLRFRPILMTTMAALLGALPLMLSVGVGAELRRPLGITMVGGLILSQILTLFTTPVIYLMFDRLSHKLKRHRRAAPESIS</sequence>
<dbReference type="RefSeq" id="WP_212709949.1">
    <property type="nucleotide sequence ID" value="NZ_BAAAFW010000095.1"/>
</dbReference>
<feature type="transmembrane region" description="Helical" evidence="1">
    <location>
        <begin position="918"/>
        <end position="939"/>
    </location>
</feature>
<evidence type="ECO:0000256" key="1">
    <source>
        <dbReference type="SAM" id="Phobius"/>
    </source>
</evidence>
<dbReference type="NCBIfam" id="NF033617">
    <property type="entry name" value="RND_permease_2"/>
    <property type="match status" value="1"/>
</dbReference>
<organism evidence="2 3">
    <name type="scientific">Tatumella punctata</name>
    <dbReference type="NCBI Taxonomy" id="399969"/>
    <lineage>
        <taxon>Bacteria</taxon>
        <taxon>Pseudomonadati</taxon>
        <taxon>Pseudomonadota</taxon>
        <taxon>Gammaproteobacteria</taxon>
        <taxon>Enterobacterales</taxon>
        <taxon>Erwiniaceae</taxon>
        <taxon>Tatumella</taxon>
    </lineage>
</organism>
<evidence type="ECO:0000313" key="3">
    <source>
        <dbReference type="Proteomes" id="UP001596215"/>
    </source>
</evidence>
<dbReference type="Gene3D" id="3.30.70.1440">
    <property type="entry name" value="Multidrug efflux transporter AcrB pore domain"/>
    <property type="match status" value="1"/>
</dbReference>
<dbReference type="Pfam" id="PF00873">
    <property type="entry name" value="ACR_tran"/>
    <property type="match status" value="1"/>
</dbReference>
<dbReference type="Gene3D" id="3.30.2090.10">
    <property type="entry name" value="Multidrug efflux transporter AcrB TolC docking domain, DN and DC subdomains"/>
    <property type="match status" value="2"/>
</dbReference>
<dbReference type="InterPro" id="IPR027463">
    <property type="entry name" value="AcrB_DN_DC_subdom"/>
</dbReference>
<dbReference type="PRINTS" id="PR00702">
    <property type="entry name" value="ACRIFLAVINRP"/>
</dbReference>
<feature type="transmembrane region" description="Helical" evidence="1">
    <location>
        <begin position="21"/>
        <end position="41"/>
    </location>
</feature>
<feature type="transmembrane region" description="Helical" evidence="1">
    <location>
        <begin position="537"/>
        <end position="557"/>
    </location>
</feature>
<keyword evidence="1" id="KW-1133">Transmembrane helix</keyword>
<dbReference type="Gene3D" id="1.20.1640.10">
    <property type="entry name" value="Multidrug efflux transporter AcrB transmembrane domain"/>
    <property type="match status" value="2"/>
</dbReference>
<dbReference type="Gene3D" id="3.30.70.1320">
    <property type="entry name" value="Multidrug efflux transporter AcrB pore domain like"/>
    <property type="match status" value="1"/>
</dbReference>
<dbReference type="SUPFAM" id="SSF82714">
    <property type="entry name" value="Multidrug efflux transporter AcrB TolC docking domain, DN and DC subdomains"/>
    <property type="match status" value="2"/>
</dbReference>
<feature type="transmembrane region" description="Helical" evidence="1">
    <location>
        <begin position="968"/>
        <end position="990"/>
    </location>
</feature>
<dbReference type="NCBIfam" id="NF007798">
    <property type="entry name" value="PRK10503.1"/>
    <property type="match status" value="1"/>
</dbReference>
<keyword evidence="1" id="KW-0472">Membrane</keyword>
<gene>
    <name evidence="2" type="ORF">ACFP73_05815</name>
</gene>
<feature type="transmembrane region" description="Helical" evidence="1">
    <location>
        <begin position="996"/>
        <end position="1022"/>
    </location>
</feature>
<keyword evidence="1" id="KW-0812">Transmembrane</keyword>
<feature type="transmembrane region" description="Helical" evidence="1">
    <location>
        <begin position="440"/>
        <end position="460"/>
    </location>
</feature>
<feature type="transmembrane region" description="Helical" evidence="1">
    <location>
        <begin position="865"/>
        <end position="885"/>
    </location>
</feature>
<protein>
    <submittedName>
        <fullName evidence="2">MdtB/MuxB family multidrug efflux RND transporter permease subunit</fullName>
    </submittedName>
</protein>
<dbReference type="Gene3D" id="3.30.70.1430">
    <property type="entry name" value="Multidrug efflux transporter AcrB pore domain"/>
    <property type="match status" value="2"/>
</dbReference>